<gene>
    <name evidence="1" type="ORF">MGM1_0610</name>
</gene>
<reference evidence="1 2" key="1">
    <citation type="journal article" date="2014" name="PLoS ONE">
        <title>An emerging Mycoplasma associated with trichomoniasis, vaginal infection and disease.</title>
        <authorList>
            <consortium name="Vaginal Microbiome Consortium"/>
            <person name="Fettweis J.M."/>
            <person name="Serrano M.G."/>
            <person name="Huang B."/>
            <person name="Brooks J.P."/>
            <person name="Glascock A.L."/>
            <person name="Sheth N.U."/>
            <person name="Strauss J.F.III."/>
            <person name="Jefferson K.K."/>
            <person name="Buck G.A."/>
        </authorList>
    </citation>
    <scope>NUCLEOTIDE SEQUENCE [LARGE SCALE GENOMIC DNA]</scope>
    <source>
        <strain evidence="1 2">VCU_M1</strain>
    </source>
</reference>
<evidence type="ECO:0000313" key="1">
    <source>
        <dbReference type="EMBL" id="AIV03448.1"/>
    </source>
</evidence>
<dbReference type="SUPFAM" id="SSF51998">
    <property type="entry name" value="PFL-like glycyl radical enzymes"/>
    <property type="match status" value="1"/>
</dbReference>
<name>A0A097SS74_9BACT</name>
<organism evidence="1 2">
    <name type="scientific">Candidatus Malacoplasma girerdii</name>
    <dbReference type="NCBI Taxonomy" id="1318617"/>
    <lineage>
        <taxon>Bacteria</taxon>
        <taxon>Bacillati</taxon>
        <taxon>Mycoplasmatota</taxon>
        <taxon>Mycoplasmoidales</taxon>
        <taxon>Mycoplasmoidaceae</taxon>
        <taxon>Malacoplasma</taxon>
    </lineage>
</organism>
<dbReference type="GO" id="GO:0008998">
    <property type="term" value="F:ribonucleoside-triphosphate reductase (thioredoxin) activity"/>
    <property type="evidence" value="ECO:0007669"/>
    <property type="project" value="InterPro"/>
</dbReference>
<dbReference type="AlphaFoldDB" id="A0A097SS74"/>
<dbReference type="InterPro" id="IPR012833">
    <property type="entry name" value="NrdD"/>
</dbReference>
<dbReference type="GO" id="GO:0006260">
    <property type="term" value="P:DNA replication"/>
    <property type="evidence" value="ECO:0007669"/>
    <property type="project" value="InterPro"/>
</dbReference>
<accession>A0A097SS74</accession>
<proteinExistence type="predicted"/>
<dbReference type="STRING" id="1318617.MGM1_0610"/>
<dbReference type="Proteomes" id="UP000030066">
    <property type="component" value="Chromosome"/>
</dbReference>
<keyword evidence="2" id="KW-1185">Reference proteome</keyword>
<dbReference type="KEGG" id="mgj:MGM1_0610"/>
<sequence length="70" mass="7979">MENRLNHIAYKVTYLKPEDKVCPVCGSMHIQNVSRITGYLSLDERFGGGKVAERADRVCHNNDEHTKVYA</sequence>
<protein>
    <submittedName>
        <fullName evidence="1">Anaerobic ribonucleoside-triphosphate reductase</fullName>
    </submittedName>
</protein>
<evidence type="ECO:0000313" key="2">
    <source>
        <dbReference type="Proteomes" id="UP000030066"/>
    </source>
</evidence>
<dbReference type="EMBL" id="CP007711">
    <property type="protein sequence ID" value="AIV03448.1"/>
    <property type="molecule type" value="Genomic_DNA"/>
</dbReference>
<dbReference type="eggNOG" id="COG1328">
    <property type="taxonomic scope" value="Bacteria"/>
</dbReference>
<dbReference type="HOGENOM" id="CLU_2750264_0_0_14"/>
<dbReference type="Pfam" id="PF13597">
    <property type="entry name" value="NRDD"/>
    <property type="match status" value="1"/>
</dbReference>